<dbReference type="Proteomes" id="UP001139521">
    <property type="component" value="Unassembled WGS sequence"/>
</dbReference>
<dbReference type="SMART" id="SM00554">
    <property type="entry name" value="FAS1"/>
    <property type="match status" value="1"/>
</dbReference>
<proteinExistence type="predicted"/>
<dbReference type="InterPro" id="IPR036378">
    <property type="entry name" value="FAS1_dom_sf"/>
</dbReference>
<dbReference type="AlphaFoldDB" id="A0A9X2CP16"/>
<comment type="caution">
    <text evidence="2">The sequence shown here is derived from an EMBL/GenBank/DDBJ whole genome shotgun (WGS) entry which is preliminary data.</text>
</comment>
<organism evidence="2 3">
    <name type="scientific">Zunongwangia pacifica</name>
    <dbReference type="NCBI Taxonomy" id="2911062"/>
    <lineage>
        <taxon>Bacteria</taxon>
        <taxon>Pseudomonadati</taxon>
        <taxon>Bacteroidota</taxon>
        <taxon>Flavobacteriia</taxon>
        <taxon>Flavobacteriales</taxon>
        <taxon>Flavobacteriaceae</taxon>
        <taxon>Zunongwangia</taxon>
    </lineage>
</organism>
<dbReference type="EMBL" id="JAKHSK010000004">
    <property type="protein sequence ID" value="MCL6217502.1"/>
    <property type="molecule type" value="Genomic_DNA"/>
</dbReference>
<accession>A0A9X2CP16</accession>
<dbReference type="InterPro" id="IPR050904">
    <property type="entry name" value="Adhesion/Biosynth-related"/>
</dbReference>
<gene>
    <name evidence="2" type="ORF">L1967_04255</name>
</gene>
<dbReference type="InterPro" id="IPR000782">
    <property type="entry name" value="FAS1_domain"/>
</dbReference>
<dbReference type="Pfam" id="PF02469">
    <property type="entry name" value="Fasciclin"/>
    <property type="match status" value="1"/>
</dbReference>
<evidence type="ECO:0000259" key="1">
    <source>
        <dbReference type="PROSITE" id="PS50213"/>
    </source>
</evidence>
<keyword evidence="3" id="KW-1185">Reference proteome</keyword>
<dbReference type="SUPFAM" id="SSF82153">
    <property type="entry name" value="FAS1 domain"/>
    <property type="match status" value="1"/>
</dbReference>
<dbReference type="GO" id="GO:0005615">
    <property type="term" value="C:extracellular space"/>
    <property type="evidence" value="ECO:0007669"/>
    <property type="project" value="TreeGrafter"/>
</dbReference>
<dbReference type="Gene3D" id="2.30.180.10">
    <property type="entry name" value="FAS1 domain"/>
    <property type="match status" value="1"/>
</dbReference>
<protein>
    <submittedName>
        <fullName evidence="2">Fasciclin domain-containing protein</fullName>
    </submittedName>
</protein>
<evidence type="ECO:0000313" key="2">
    <source>
        <dbReference type="EMBL" id="MCL6217502.1"/>
    </source>
</evidence>
<dbReference type="PANTHER" id="PTHR10900:SF77">
    <property type="entry name" value="FI19380P1"/>
    <property type="match status" value="1"/>
</dbReference>
<dbReference type="PROSITE" id="PS50213">
    <property type="entry name" value="FAS1"/>
    <property type="match status" value="1"/>
</dbReference>
<sequence length="486" mass="54644">MISNYNHKLILVAVLAIVSVISCSDPWDDHAKMVDANLNEKLNIRINNTPETSDFGALLIETGYDSILSSAKTYTVWVPTNEAMAQVDASVLADMEDKQLFVLNHIALTSYSSVTDKDTVSVAMLSDKYLEFKNGNMIAESNVLTADQYAENGLYHIIDKALTPRRNIWEYLQDEAASNAMSKFIMSLDEFDIYPSDSLPKAMAEKSEEIMFADSLTNSYLLNVYNLNNEKNKYTFFLLEDEGYKNQVETLKPYLNKGTTDSTTTYASYFAVRDMAFHKSYSRENLPDALTSRFGVKVPVNKNRILEEVKLSNGILFKMSTVDVPLEKRLLSTVIEGENPSGFSQGDKRINTFYREKASPSGEPFSDIMVQNHEVPKFGIYYTANNLYSTTYRVYWRAVNDIQENTFQQALRIGGEFQADGTVANPIASLPYTDVPPDDYSEVFIGEFTLEEAGNLDLITLLAANTAVNGQNTLTLDYLKFVPVIK</sequence>
<dbReference type="PANTHER" id="PTHR10900">
    <property type="entry name" value="PERIOSTIN-RELATED"/>
    <property type="match status" value="1"/>
</dbReference>
<feature type="domain" description="FAS1" evidence="1">
    <location>
        <begin position="39"/>
        <end position="162"/>
    </location>
</feature>
<dbReference type="RefSeq" id="WP_249600480.1">
    <property type="nucleotide sequence ID" value="NZ_JAKHSK010000004.1"/>
</dbReference>
<name>A0A9X2CP16_9FLAO</name>
<reference evidence="2" key="1">
    <citation type="submission" date="2022-01" db="EMBL/GenBank/DDBJ databases">
        <title>Genome sequencing of Zunongwangia sp. M21534 genome.</title>
        <authorList>
            <person name="Chen Y."/>
            <person name="Dong C."/>
            <person name="Shao Z."/>
        </authorList>
    </citation>
    <scope>NUCLEOTIDE SEQUENCE</scope>
    <source>
        <strain evidence="2">MCCC M21534</strain>
    </source>
</reference>
<evidence type="ECO:0000313" key="3">
    <source>
        <dbReference type="Proteomes" id="UP001139521"/>
    </source>
</evidence>